<dbReference type="eggNOG" id="COG0747">
    <property type="taxonomic scope" value="Bacteria"/>
</dbReference>
<organism evidence="5 6">
    <name type="scientific">Alloiococcus otitis ATCC 51267</name>
    <dbReference type="NCBI Taxonomy" id="883081"/>
    <lineage>
        <taxon>Bacteria</taxon>
        <taxon>Bacillati</taxon>
        <taxon>Bacillota</taxon>
        <taxon>Bacilli</taxon>
        <taxon>Lactobacillales</taxon>
        <taxon>Carnobacteriaceae</taxon>
        <taxon>Alloiococcus</taxon>
    </lineage>
</organism>
<dbReference type="AlphaFoldDB" id="K9E7K8"/>
<dbReference type="Gene3D" id="3.10.105.10">
    <property type="entry name" value="Dipeptide-binding Protein, Domain 3"/>
    <property type="match status" value="1"/>
</dbReference>
<dbReference type="HOGENOM" id="CLU_031629_1_0_9"/>
<dbReference type="RefSeq" id="WP_003778365.1">
    <property type="nucleotide sequence ID" value="NZ_JH992960.1"/>
</dbReference>
<sequence>MRQIQKQDKSLIQRLKQFSLCLTPLLLTGCASLQTESDLASNQVEGQEISQKDETIEILTTNDSMTSANVLRDQLVRNGFDVEFNIQPDFSSLLAQHDVGNFDITMMGWSTVTGSPDYAVRSIYHSQGDSSLIEDPYVDELIDQAATELPEDYQATYTELEDYVVEDQAYAVGTDTRYEPLAFNHEVLDPDSIVNYSAREIPWNELSYLDEGQNETRPLVTSQQYVEMTSLDPIRANDASVAAVNSNMYSRLVNLDENDEVTTDDSLSYNYVIGEGNQDYYFILRDNVNFAKVEDGQVEDTGDLVGGEDVVYSLNRAANPDSVPDHLSYSLFTMVEGAELVTDLDELASNQSSQSDASLLEELESGLDQPIQALVESDDEVDNQSGYYQVVKLTTEFPFPQVLNHLAHVASGIVSKDQVESVNDFEVEDYNPAEDRAYGDQAALMRGGSYDNHLYASGPYIMIYRDNTQAIFQKNPAYKPDSDEEAQIDQVTLRLISDATSSLSALRSGELDLLQGSEEILPVKYEVIEEENHLSLDTVVGTGVSYIQFNLLSDDRPISQSANLRRAVLYTINQDEMIAIEQGNSLPARSTLTPIIDTGKQGIEADSEKVEFYYNEYLNE</sequence>
<name>K9E7K8_9LACT</name>
<accession>K9E7K8</accession>
<dbReference type="PANTHER" id="PTHR30290:SF9">
    <property type="entry name" value="OLIGOPEPTIDE-BINDING PROTEIN APPA"/>
    <property type="match status" value="1"/>
</dbReference>
<evidence type="ECO:0000313" key="5">
    <source>
        <dbReference type="EMBL" id="EKU93189.1"/>
    </source>
</evidence>
<comment type="similarity">
    <text evidence="1">Belongs to the bacterial solute-binding protein 5 family.</text>
</comment>
<dbReference type="SUPFAM" id="SSF53850">
    <property type="entry name" value="Periplasmic binding protein-like II"/>
    <property type="match status" value="2"/>
</dbReference>
<keyword evidence="3" id="KW-0732">Signal</keyword>
<dbReference type="GO" id="GO:1904680">
    <property type="term" value="F:peptide transmembrane transporter activity"/>
    <property type="evidence" value="ECO:0007669"/>
    <property type="project" value="TreeGrafter"/>
</dbReference>
<dbReference type="eggNOG" id="COG4166">
    <property type="taxonomic scope" value="Bacteria"/>
</dbReference>
<dbReference type="Gene3D" id="3.40.190.10">
    <property type="entry name" value="Periplasmic binding protein-like II"/>
    <property type="match status" value="1"/>
</dbReference>
<dbReference type="STRING" id="883081.HMPREF9698_01350"/>
<dbReference type="InterPro" id="IPR039424">
    <property type="entry name" value="SBP_5"/>
</dbReference>
<dbReference type="PANTHER" id="PTHR30290">
    <property type="entry name" value="PERIPLASMIC BINDING COMPONENT OF ABC TRANSPORTER"/>
    <property type="match status" value="1"/>
</dbReference>
<dbReference type="PROSITE" id="PS51257">
    <property type="entry name" value="PROKAR_LIPOPROTEIN"/>
    <property type="match status" value="1"/>
</dbReference>
<evidence type="ECO:0000256" key="3">
    <source>
        <dbReference type="ARBA" id="ARBA00022729"/>
    </source>
</evidence>
<feature type="domain" description="Solute-binding protein family 5" evidence="4">
    <location>
        <begin position="275"/>
        <end position="602"/>
    </location>
</feature>
<dbReference type="GO" id="GO:0015833">
    <property type="term" value="P:peptide transport"/>
    <property type="evidence" value="ECO:0007669"/>
    <property type="project" value="TreeGrafter"/>
</dbReference>
<comment type="caution">
    <text evidence="5">The sequence shown here is derived from an EMBL/GenBank/DDBJ whole genome shotgun (WGS) entry which is preliminary data.</text>
</comment>
<dbReference type="Pfam" id="PF00496">
    <property type="entry name" value="SBP_bac_5"/>
    <property type="match status" value="1"/>
</dbReference>
<evidence type="ECO:0000256" key="2">
    <source>
        <dbReference type="ARBA" id="ARBA00022448"/>
    </source>
</evidence>
<keyword evidence="6" id="KW-1185">Reference proteome</keyword>
<evidence type="ECO:0000313" key="6">
    <source>
        <dbReference type="Proteomes" id="UP000009875"/>
    </source>
</evidence>
<dbReference type="PATRIC" id="fig|883081.3.peg.1185"/>
<dbReference type="InterPro" id="IPR000914">
    <property type="entry name" value="SBP_5_dom"/>
</dbReference>
<proteinExistence type="inferred from homology"/>
<protein>
    <recommendedName>
        <fullName evidence="4">Solute-binding protein family 5 domain-containing protein</fullName>
    </recommendedName>
</protein>
<evidence type="ECO:0000259" key="4">
    <source>
        <dbReference type="Pfam" id="PF00496"/>
    </source>
</evidence>
<gene>
    <name evidence="5" type="ORF">HMPREF9698_01350</name>
</gene>
<reference evidence="5 6" key="1">
    <citation type="submission" date="2012-09" db="EMBL/GenBank/DDBJ databases">
        <title>The Genome Sequence of Alloiococcus otitis ATCC 51267.</title>
        <authorList>
            <consortium name="The Broad Institute Genome Sequencing Platform"/>
            <person name="Earl A."/>
            <person name="Ward D."/>
            <person name="Feldgarden M."/>
            <person name="Gevers D."/>
            <person name="Huys G."/>
            <person name="Walker B."/>
            <person name="Young S.K."/>
            <person name="Zeng Q."/>
            <person name="Gargeya S."/>
            <person name="Fitzgerald M."/>
            <person name="Haas B."/>
            <person name="Abouelleil A."/>
            <person name="Alvarado L."/>
            <person name="Arachchi H.M."/>
            <person name="Berlin A.M."/>
            <person name="Chapman S.B."/>
            <person name="Goldberg J."/>
            <person name="Griggs A."/>
            <person name="Gujja S."/>
            <person name="Hansen M."/>
            <person name="Howarth C."/>
            <person name="Imamovic A."/>
            <person name="Larimer J."/>
            <person name="McCowen C."/>
            <person name="Montmayeur A."/>
            <person name="Murphy C."/>
            <person name="Neiman D."/>
            <person name="Pearson M."/>
            <person name="Priest M."/>
            <person name="Roberts A."/>
            <person name="Saif S."/>
            <person name="Shea T."/>
            <person name="Sisk P."/>
            <person name="Sykes S."/>
            <person name="Wortman J."/>
            <person name="Nusbaum C."/>
            <person name="Birren B."/>
        </authorList>
    </citation>
    <scope>NUCLEOTIDE SEQUENCE [LARGE SCALE GENOMIC DNA]</scope>
    <source>
        <strain evidence="5 6">ATCC 51267</strain>
    </source>
</reference>
<keyword evidence="2" id="KW-0813">Transport</keyword>
<dbReference type="EMBL" id="AGXA01000022">
    <property type="protein sequence ID" value="EKU93189.1"/>
    <property type="molecule type" value="Genomic_DNA"/>
</dbReference>
<evidence type="ECO:0000256" key="1">
    <source>
        <dbReference type="ARBA" id="ARBA00005695"/>
    </source>
</evidence>
<dbReference type="Proteomes" id="UP000009875">
    <property type="component" value="Unassembled WGS sequence"/>
</dbReference>